<gene>
    <name evidence="4" type="ORF">DSCA_37000</name>
</gene>
<keyword evidence="5" id="KW-1185">Reference proteome</keyword>
<dbReference type="RefSeq" id="WP_155317777.1">
    <property type="nucleotide sequence ID" value="NZ_AP021874.1"/>
</dbReference>
<comment type="similarity">
    <text evidence="1 3">Belongs to the enoyl-CoA hydratase/isomerase family.</text>
</comment>
<evidence type="ECO:0000256" key="2">
    <source>
        <dbReference type="ARBA" id="ARBA00023239"/>
    </source>
</evidence>
<dbReference type="Gene3D" id="1.10.12.10">
    <property type="entry name" value="Lyase 2-enoyl-coa Hydratase, Chain A, domain 2"/>
    <property type="match status" value="1"/>
</dbReference>
<dbReference type="Proteomes" id="UP000427906">
    <property type="component" value="Chromosome"/>
</dbReference>
<dbReference type="PANTHER" id="PTHR11941">
    <property type="entry name" value="ENOYL-COA HYDRATASE-RELATED"/>
    <property type="match status" value="1"/>
</dbReference>
<dbReference type="GO" id="GO:0016829">
    <property type="term" value="F:lyase activity"/>
    <property type="evidence" value="ECO:0007669"/>
    <property type="project" value="UniProtKB-KW"/>
</dbReference>
<dbReference type="InterPro" id="IPR014748">
    <property type="entry name" value="Enoyl-CoA_hydra_C"/>
</dbReference>
<organism evidence="4 5">
    <name type="scientific">Desulfosarcina alkanivorans</name>
    <dbReference type="NCBI Taxonomy" id="571177"/>
    <lineage>
        <taxon>Bacteria</taxon>
        <taxon>Pseudomonadati</taxon>
        <taxon>Thermodesulfobacteriota</taxon>
        <taxon>Desulfobacteria</taxon>
        <taxon>Desulfobacterales</taxon>
        <taxon>Desulfosarcinaceae</taxon>
        <taxon>Desulfosarcina</taxon>
    </lineage>
</organism>
<dbReference type="SUPFAM" id="SSF52096">
    <property type="entry name" value="ClpP/crotonase"/>
    <property type="match status" value="1"/>
</dbReference>
<proteinExistence type="inferred from homology"/>
<dbReference type="Pfam" id="PF00378">
    <property type="entry name" value="ECH_1"/>
    <property type="match status" value="1"/>
</dbReference>
<dbReference type="CDD" id="cd06558">
    <property type="entry name" value="crotonase-like"/>
    <property type="match status" value="1"/>
</dbReference>
<dbReference type="InterPro" id="IPR001753">
    <property type="entry name" value="Enoyl-CoA_hydra/iso"/>
</dbReference>
<dbReference type="InterPro" id="IPR018376">
    <property type="entry name" value="Enoyl-CoA_hyd/isom_CS"/>
</dbReference>
<evidence type="ECO:0000313" key="4">
    <source>
        <dbReference type="EMBL" id="BBO69770.1"/>
    </source>
</evidence>
<evidence type="ECO:0000256" key="3">
    <source>
        <dbReference type="RuleBase" id="RU003707"/>
    </source>
</evidence>
<dbReference type="GO" id="GO:0006635">
    <property type="term" value="P:fatty acid beta-oxidation"/>
    <property type="evidence" value="ECO:0007669"/>
    <property type="project" value="TreeGrafter"/>
</dbReference>
<name>A0A5K7YNC7_9BACT</name>
<dbReference type="PANTHER" id="PTHR11941:SF54">
    <property type="entry name" value="ENOYL-COA HYDRATASE, MITOCHONDRIAL"/>
    <property type="match status" value="1"/>
</dbReference>
<dbReference type="EMBL" id="AP021874">
    <property type="protein sequence ID" value="BBO69770.1"/>
    <property type="molecule type" value="Genomic_DNA"/>
</dbReference>
<protein>
    <submittedName>
        <fullName evidence="4">Enoyl-CoA hydratase</fullName>
    </submittedName>
</protein>
<dbReference type="Gene3D" id="3.90.226.10">
    <property type="entry name" value="2-enoyl-CoA Hydratase, Chain A, domain 1"/>
    <property type="match status" value="1"/>
</dbReference>
<dbReference type="KEGG" id="dalk:DSCA_37000"/>
<sequence>MSEDHLLYRVESSIAYFTLNREAQRNAISAEAIELFLQYLDRAEADDQVRAVCVTGSGEKAFCSGGDLGGGMTTSGMDPIAGYATLLKRLAGFPKPTVARVNGHCLAGGTGFMLACDIVIAVDNAQFGTPEVNVGLFPMMIGAVIFRNVPHKKAMEMVLLGDRLTAQQALEMGMLTRVVPAEQLDEAVTEVLQKLVGKSPIGLRLGKEAFYRMADMPFEDALDLLSEGLKKVLATDDAREGMTAFMEKRKPEFTGK</sequence>
<dbReference type="PROSITE" id="PS00166">
    <property type="entry name" value="ENOYL_COA_HYDRATASE"/>
    <property type="match status" value="1"/>
</dbReference>
<dbReference type="AlphaFoldDB" id="A0A5K7YNC7"/>
<evidence type="ECO:0000256" key="1">
    <source>
        <dbReference type="ARBA" id="ARBA00005254"/>
    </source>
</evidence>
<accession>A0A5K7YNC7</accession>
<reference evidence="4 5" key="1">
    <citation type="submission" date="2019-11" db="EMBL/GenBank/DDBJ databases">
        <title>Comparative genomics of hydrocarbon-degrading Desulfosarcina strains.</title>
        <authorList>
            <person name="Watanabe M."/>
            <person name="Kojima H."/>
            <person name="Fukui M."/>
        </authorList>
    </citation>
    <scope>NUCLEOTIDE SEQUENCE [LARGE SCALE GENOMIC DNA]</scope>
    <source>
        <strain evidence="4 5">PL12</strain>
    </source>
</reference>
<dbReference type="InterPro" id="IPR029045">
    <property type="entry name" value="ClpP/crotonase-like_dom_sf"/>
</dbReference>
<keyword evidence="2" id="KW-0456">Lyase</keyword>
<dbReference type="OrthoDB" id="5365311at2"/>
<evidence type="ECO:0000313" key="5">
    <source>
        <dbReference type="Proteomes" id="UP000427906"/>
    </source>
</evidence>